<evidence type="ECO:0000313" key="3">
    <source>
        <dbReference type="EMBL" id="GAA1957213.1"/>
    </source>
</evidence>
<name>A0ABN2QRP5_9ACTN</name>
<keyword evidence="1" id="KW-0732">Signal</keyword>
<keyword evidence="4" id="KW-1185">Reference proteome</keyword>
<reference evidence="3 4" key="1">
    <citation type="journal article" date="2019" name="Int. J. Syst. Evol. Microbiol.">
        <title>The Global Catalogue of Microorganisms (GCM) 10K type strain sequencing project: providing services to taxonomists for standard genome sequencing and annotation.</title>
        <authorList>
            <consortium name="The Broad Institute Genomics Platform"/>
            <consortium name="The Broad Institute Genome Sequencing Center for Infectious Disease"/>
            <person name="Wu L."/>
            <person name="Ma J."/>
        </authorList>
    </citation>
    <scope>NUCLEOTIDE SEQUENCE [LARGE SCALE GENOMIC DNA]</scope>
    <source>
        <strain evidence="3 4">JCM 15309</strain>
    </source>
</reference>
<dbReference type="Pfam" id="PF24837">
    <property type="entry name" value="AMIN-like"/>
    <property type="match status" value="1"/>
</dbReference>
<comment type="caution">
    <text evidence="3">The sequence shown here is derived from an EMBL/GenBank/DDBJ whole genome shotgun (WGS) entry which is preliminary data.</text>
</comment>
<evidence type="ECO:0000259" key="2">
    <source>
        <dbReference type="Pfam" id="PF24837"/>
    </source>
</evidence>
<organism evidence="3 4">
    <name type="scientific">Nocardioides panacihumi</name>
    <dbReference type="NCBI Taxonomy" id="400774"/>
    <lineage>
        <taxon>Bacteria</taxon>
        <taxon>Bacillati</taxon>
        <taxon>Actinomycetota</taxon>
        <taxon>Actinomycetes</taxon>
        <taxon>Propionibacteriales</taxon>
        <taxon>Nocardioidaceae</taxon>
        <taxon>Nocardioides</taxon>
    </lineage>
</organism>
<evidence type="ECO:0000256" key="1">
    <source>
        <dbReference type="SAM" id="SignalP"/>
    </source>
</evidence>
<gene>
    <name evidence="3" type="ORF">GCM10009798_15760</name>
</gene>
<sequence length="168" mass="18676">MKRVIVLVVAIVATLGLTAPPATAVPGWETTATTWTNPAARHPRVVDLRYAQHPRFDRVVIRFAGRIPGYRATYHRRFFHDASGLPVPIRGGLQVVLVPAYAHNGAGADVYRGPRLVRPGFPALKGIAMTGDFEGQVSFAFGLRPRRAPYRIFRLDDPQRLVIDFKHT</sequence>
<feature type="chain" id="PRO_5045234196" description="AMIN-like domain-containing protein" evidence="1">
    <location>
        <begin position="25"/>
        <end position="168"/>
    </location>
</feature>
<dbReference type="InterPro" id="IPR056303">
    <property type="entry name" value="AMIN-like"/>
</dbReference>
<proteinExistence type="predicted"/>
<protein>
    <recommendedName>
        <fullName evidence="2">AMIN-like domain-containing protein</fullName>
    </recommendedName>
</protein>
<accession>A0ABN2QRP5</accession>
<dbReference type="Proteomes" id="UP001500571">
    <property type="component" value="Unassembled WGS sequence"/>
</dbReference>
<feature type="signal peptide" evidence="1">
    <location>
        <begin position="1"/>
        <end position="24"/>
    </location>
</feature>
<feature type="domain" description="AMIN-like" evidence="2">
    <location>
        <begin position="44"/>
        <end position="167"/>
    </location>
</feature>
<dbReference type="EMBL" id="BAAAPB010000001">
    <property type="protein sequence ID" value="GAA1957213.1"/>
    <property type="molecule type" value="Genomic_DNA"/>
</dbReference>
<dbReference type="RefSeq" id="WP_344044146.1">
    <property type="nucleotide sequence ID" value="NZ_BAAAPB010000001.1"/>
</dbReference>
<evidence type="ECO:0000313" key="4">
    <source>
        <dbReference type="Proteomes" id="UP001500571"/>
    </source>
</evidence>